<evidence type="ECO:0000256" key="1">
    <source>
        <dbReference type="SAM" id="MobiDB-lite"/>
    </source>
</evidence>
<dbReference type="EMBL" id="JAZHXJ010001742">
    <property type="protein sequence ID" value="KAL1844316.1"/>
    <property type="molecule type" value="Genomic_DNA"/>
</dbReference>
<keyword evidence="3" id="KW-1185">Reference proteome</keyword>
<feature type="compositionally biased region" description="Basic and acidic residues" evidence="1">
    <location>
        <begin position="62"/>
        <end position="99"/>
    </location>
</feature>
<feature type="compositionally biased region" description="Basic and acidic residues" evidence="1">
    <location>
        <begin position="25"/>
        <end position="42"/>
    </location>
</feature>
<organism evidence="2 3">
    <name type="scientific">Phialemonium thermophilum</name>
    <dbReference type="NCBI Taxonomy" id="223376"/>
    <lineage>
        <taxon>Eukaryota</taxon>
        <taxon>Fungi</taxon>
        <taxon>Dikarya</taxon>
        <taxon>Ascomycota</taxon>
        <taxon>Pezizomycotina</taxon>
        <taxon>Sordariomycetes</taxon>
        <taxon>Sordariomycetidae</taxon>
        <taxon>Cephalothecales</taxon>
        <taxon>Cephalothecaceae</taxon>
        <taxon>Phialemonium</taxon>
    </lineage>
</organism>
<gene>
    <name evidence="2" type="ORF">VTK73DRAFT_2614</name>
</gene>
<name>A0ABR3VRH8_9PEZI</name>
<evidence type="ECO:0000313" key="2">
    <source>
        <dbReference type="EMBL" id="KAL1844316.1"/>
    </source>
</evidence>
<comment type="caution">
    <text evidence="2">The sequence shown here is derived from an EMBL/GenBank/DDBJ whole genome shotgun (WGS) entry which is preliminary data.</text>
</comment>
<dbReference type="Proteomes" id="UP001586593">
    <property type="component" value="Unassembled WGS sequence"/>
</dbReference>
<sequence length="279" mass="30869">MGRYRKTNQYRKKGTKKKKKKKRSTKENQHDLDAKQDHHDRSDGDDDMIAELRCEIATTQRRQKEAGKGRREEKERKRGGKGSEAKQAEMRDTLAEPKRRSLPLPSLSSFALTHSSPPPRGVVCEYLPHLAHGPSFSCFGDTPSDTSTRTSTRVCDRPDPRARASCRSRLTWGAPSQDPRRRGATAQTAVNRAQRACHDPLATPFMRGAAGPVRCSSDVGGWGNARRRERDLGSSARTGLSTMWYVSGSIASELVARPLMGGPEGSEPGSPPRAVDCFR</sequence>
<feature type="compositionally biased region" description="Basic residues" evidence="1">
    <location>
        <begin position="1"/>
        <end position="24"/>
    </location>
</feature>
<feature type="compositionally biased region" description="Low complexity" evidence="1">
    <location>
        <begin position="141"/>
        <end position="153"/>
    </location>
</feature>
<feature type="region of interest" description="Disordered" evidence="1">
    <location>
        <begin position="1"/>
        <end position="102"/>
    </location>
</feature>
<accession>A0ABR3VRH8</accession>
<evidence type="ECO:0000313" key="3">
    <source>
        <dbReference type="Proteomes" id="UP001586593"/>
    </source>
</evidence>
<protein>
    <submittedName>
        <fullName evidence="2">Uncharacterized protein</fullName>
    </submittedName>
</protein>
<feature type="region of interest" description="Disordered" evidence="1">
    <location>
        <begin position="258"/>
        <end position="279"/>
    </location>
</feature>
<proteinExistence type="predicted"/>
<reference evidence="2 3" key="1">
    <citation type="journal article" date="2024" name="Commun. Biol.">
        <title>Comparative genomic analysis of thermophilic fungi reveals convergent evolutionary adaptations and gene losses.</title>
        <authorList>
            <person name="Steindorff A.S."/>
            <person name="Aguilar-Pontes M.V."/>
            <person name="Robinson A.J."/>
            <person name="Andreopoulos B."/>
            <person name="LaButti K."/>
            <person name="Kuo A."/>
            <person name="Mondo S."/>
            <person name="Riley R."/>
            <person name="Otillar R."/>
            <person name="Haridas S."/>
            <person name="Lipzen A."/>
            <person name="Grimwood J."/>
            <person name="Schmutz J."/>
            <person name="Clum A."/>
            <person name="Reid I.D."/>
            <person name="Moisan M.C."/>
            <person name="Butler G."/>
            <person name="Nguyen T.T.M."/>
            <person name="Dewar K."/>
            <person name="Conant G."/>
            <person name="Drula E."/>
            <person name="Henrissat B."/>
            <person name="Hansel C."/>
            <person name="Singer S."/>
            <person name="Hutchinson M.I."/>
            <person name="de Vries R.P."/>
            <person name="Natvig D.O."/>
            <person name="Powell A.J."/>
            <person name="Tsang A."/>
            <person name="Grigoriev I.V."/>
        </authorList>
    </citation>
    <scope>NUCLEOTIDE SEQUENCE [LARGE SCALE GENOMIC DNA]</scope>
    <source>
        <strain evidence="2 3">ATCC 24622</strain>
    </source>
</reference>
<feature type="region of interest" description="Disordered" evidence="1">
    <location>
        <begin position="141"/>
        <end position="162"/>
    </location>
</feature>